<dbReference type="KEGG" id="spib:G8759_29335"/>
<dbReference type="PRINTS" id="PR00385">
    <property type="entry name" value="P450"/>
</dbReference>
<proteinExistence type="inferred from homology"/>
<evidence type="ECO:0000256" key="4">
    <source>
        <dbReference type="ARBA" id="ARBA00023002"/>
    </source>
</evidence>
<dbReference type="PROSITE" id="PS00086">
    <property type="entry name" value="CYTOCHROME_P450"/>
    <property type="match status" value="1"/>
</dbReference>
<dbReference type="InterPro" id="IPR017972">
    <property type="entry name" value="Cyt_P450_CS"/>
</dbReference>
<sequence length="453" mass="51341">METTLSPSRPIPIHPGLPIVGNTLEYLRDPLAFLRRLQRDYGHQRMVCINVGGRITTLMLKPEETKQVIQENNRNYGRGKSFAILREFLGNGLLTSEGDFWRRQRRLAQPAFHRQKLAILAEIMIEEAVAWVDRLEKSADIKPVNFSAATTDVTLRIVTRTLFGSSLGDQLDGLSSALANLNHVANNAVINPIRLPKWVPTPDNRSFEKATQKVNNLIFGIIESRRQTGETRDDLLDMLLRATDDETGEGMSDAQLRDEMVTLFTAGHETTATSMAWTLYLLAQHPEVVKRAKVEINAVLGQRDRPSADDLRAMPYLSQIISESLRLYPPAWIMSRLSLGPDRFGDYVLEPNRGVLVSPYVLHHDPDSWPDPERFNPDRFAPEQSKDRHPYAFLPFGGGPRLCIGNQFALMEMQALLTVLLHRFDLRPMSGLRIKTQPLITLRPKQAVHIYLD</sequence>
<dbReference type="SUPFAM" id="SSF48264">
    <property type="entry name" value="Cytochrome P450"/>
    <property type="match status" value="1"/>
</dbReference>
<organism evidence="9 10">
    <name type="scientific">Spirosoma aureum</name>
    <dbReference type="NCBI Taxonomy" id="2692134"/>
    <lineage>
        <taxon>Bacteria</taxon>
        <taxon>Pseudomonadati</taxon>
        <taxon>Bacteroidota</taxon>
        <taxon>Cytophagia</taxon>
        <taxon>Cytophagales</taxon>
        <taxon>Cytophagaceae</taxon>
        <taxon>Spirosoma</taxon>
    </lineage>
</organism>
<dbReference type="GO" id="GO:0005506">
    <property type="term" value="F:iron ion binding"/>
    <property type="evidence" value="ECO:0007669"/>
    <property type="project" value="InterPro"/>
</dbReference>
<reference evidence="9 10" key="1">
    <citation type="submission" date="2020-03" db="EMBL/GenBank/DDBJ databases">
        <authorList>
            <person name="Kim M.K."/>
        </authorList>
    </citation>
    <scope>NUCLEOTIDE SEQUENCE [LARGE SCALE GENOMIC DNA]</scope>
    <source>
        <strain evidence="9 10">BT328</strain>
    </source>
</reference>
<dbReference type="GO" id="GO:0016705">
    <property type="term" value="F:oxidoreductase activity, acting on paired donors, with incorporation or reduction of molecular oxygen"/>
    <property type="evidence" value="ECO:0007669"/>
    <property type="project" value="InterPro"/>
</dbReference>
<name>A0A6G9AVE6_9BACT</name>
<dbReference type="Gene3D" id="1.10.630.10">
    <property type="entry name" value="Cytochrome P450"/>
    <property type="match status" value="1"/>
</dbReference>
<dbReference type="InterPro" id="IPR050196">
    <property type="entry name" value="Cytochrome_P450_Monoox"/>
</dbReference>
<gene>
    <name evidence="9" type="ORF">G8759_29335</name>
</gene>
<evidence type="ECO:0000256" key="8">
    <source>
        <dbReference type="RuleBase" id="RU000461"/>
    </source>
</evidence>
<protein>
    <submittedName>
        <fullName evidence="9">Cytochrome P450</fullName>
    </submittedName>
</protein>
<dbReference type="PANTHER" id="PTHR24291:SF50">
    <property type="entry name" value="BIFUNCTIONAL ALBAFLAVENONE MONOOXYGENASE_TERPENE SYNTHASE"/>
    <property type="match status" value="1"/>
</dbReference>
<keyword evidence="5 7" id="KW-0408">Iron</keyword>
<dbReference type="GO" id="GO:0004497">
    <property type="term" value="F:monooxygenase activity"/>
    <property type="evidence" value="ECO:0007669"/>
    <property type="project" value="UniProtKB-KW"/>
</dbReference>
<evidence type="ECO:0000313" key="10">
    <source>
        <dbReference type="Proteomes" id="UP000501802"/>
    </source>
</evidence>
<evidence type="ECO:0000256" key="5">
    <source>
        <dbReference type="ARBA" id="ARBA00023004"/>
    </source>
</evidence>
<accession>A0A6G9AVE6</accession>
<keyword evidence="4 8" id="KW-0560">Oxidoreductase</keyword>
<feature type="binding site" description="axial binding residue" evidence="7">
    <location>
        <position position="403"/>
    </location>
    <ligand>
        <name>heme</name>
        <dbReference type="ChEBI" id="CHEBI:30413"/>
    </ligand>
    <ligandPart>
        <name>Fe</name>
        <dbReference type="ChEBI" id="CHEBI:18248"/>
    </ligandPart>
</feature>
<evidence type="ECO:0000256" key="7">
    <source>
        <dbReference type="PIRSR" id="PIRSR602401-1"/>
    </source>
</evidence>
<keyword evidence="6 8" id="KW-0503">Monooxygenase</keyword>
<evidence type="ECO:0000313" key="9">
    <source>
        <dbReference type="EMBL" id="QIP16457.1"/>
    </source>
</evidence>
<keyword evidence="2 7" id="KW-0349">Heme</keyword>
<dbReference type="CDD" id="cd20620">
    <property type="entry name" value="CYP132-like"/>
    <property type="match status" value="1"/>
</dbReference>
<evidence type="ECO:0000256" key="1">
    <source>
        <dbReference type="ARBA" id="ARBA00010617"/>
    </source>
</evidence>
<dbReference type="InterPro" id="IPR036396">
    <property type="entry name" value="Cyt_P450_sf"/>
</dbReference>
<dbReference type="InterPro" id="IPR002401">
    <property type="entry name" value="Cyt_P450_E_grp-I"/>
</dbReference>
<comment type="similarity">
    <text evidence="1 8">Belongs to the cytochrome P450 family.</text>
</comment>
<dbReference type="EMBL" id="CP050063">
    <property type="protein sequence ID" value="QIP16457.1"/>
    <property type="molecule type" value="Genomic_DNA"/>
</dbReference>
<dbReference type="AlphaFoldDB" id="A0A6G9AVE6"/>
<dbReference type="InterPro" id="IPR001128">
    <property type="entry name" value="Cyt_P450"/>
</dbReference>
<keyword evidence="10" id="KW-1185">Reference proteome</keyword>
<comment type="cofactor">
    <cofactor evidence="7">
        <name>heme</name>
        <dbReference type="ChEBI" id="CHEBI:30413"/>
    </cofactor>
</comment>
<dbReference type="PRINTS" id="PR00463">
    <property type="entry name" value="EP450I"/>
</dbReference>
<evidence type="ECO:0000256" key="3">
    <source>
        <dbReference type="ARBA" id="ARBA00022723"/>
    </source>
</evidence>
<dbReference type="Pfam" id="PF00067">
    <property type="entry name" value="p450"/>
    <property type="match status" value="1"/>
</dbReference>
<keyword evidence="3 7" id="KW-0479">Metal-binding</keyword>
<dbReference type="RefSeq" id="WP_167216375.1">
    <property type="nucleotide sequence ID" value="NZ_CP050063.1"/>
</dbReference>
<dbReference type="GO" id="GO:0020037">
    <property type="term" value="F:heme binding"/>
    <property type="evidence" value="ECO:0007669"/>
    <property type="project" value="InterPro"/>
</dbReference>
<evidence type="ECO:0000256" key="2">
    <source>
        <dbReference type="ARBA" id="ARBA00022617"/>
    </source>
</evidence>
<dbReference type="PANTHER" id="PTHR24291">
    <property type="entry name" value="CYTOCHROME P450 FAMILY 4"/>
    <property type="match status" value="1"/>
</dbReference>
<dbReference type="Proteomes" id="UP000501802">
    <property type="component" value="Chromosome"/>
</dbReference>
<evidence type="ECO:0000256" key="6">
    <source>
        <dbReference type="ARBA" id="ARBA00023033"/>
    </source>
</evidence>